<evidence type="ECO:0000256" key="1">
    <source>
        <dbReference type="SAM" id="Phobius"/>
    </source>
</evidence>
<keyword evidence="1" id="KW-1133">Transmembrane helix</keyword>
<dbReference type="EMBL" id="CP073041">
    <property type="protein sequence ID" value="UXE59897.1"/>
    <property type="molecule type" value="Genomic_DNA"/>
</dbReference>
<reference evidence="2" key="1">
    <citation type="submission" date="2021-04" db="EMBL/GenBank/DDBJ databases">
        <title>Genome sequence of Woronichinia naegeliana from Washington state freshwater lake bloom.</title>
        <authorList>
            <person name="Dreher T.W."/>
        </authorList>
    </citation>
    <scope>NUCLEOTIDE SEQUENCE</scope>
    <source>
        <strain evidence="2">WA131</strain>
    </source>
</reference>
<dbReference type="Proteomes" id="UP001065613">
    <property type="component" value="Chromosome"/>
</dbReference>
<evidence type="ECO:0000313" key="2">
    <source>
        <dbReference type="EMBL" id="UXE59897.1"/>
    </source>
</evidence>
<accession>A0A977KTZ5</accession>
<keyword evidence="1" id="KW-0472">Membrane</keyword>
<organism evidence="2">
    <name type="scientific">Woronichinia naegeliana WA131</name>
    <dbReference type="NCBI Taxonomy" id="2824559"/>
    <lineage>
        <taxon>Bacteria</taxon>
        <taxon>Bacillati</taxon>
        <taxon>Cyanobacteriota</taxon>
        <taxon>Cyanophyceae</taxon>
        <taxon>Synechococcales</taxon>
        <taxon>Coelosphaeriaceae</taxon>
        <taxon>Woronichinia</taxon>
    </lineage>
</organism>
<sequence length="169" mass="16200">MTDFFYTIKVIIMPENQSKESEPQGTSSDMQDAAVSVGIGAAVGAGTSALLGGMGLAVGGTAVGIGAAPVAAAGAVVGSAAYGVKKAVEEQDPSILGAAAVGAGAGAGVSAVLGGMGLAVGGTAVGITMAPVAAVGAVVGLAGYGVLKKVKYKKLKKYLHKKYGSKSKT</sequence>
<keyword evidence="1" id="KW-0812">Transmembrane</keyword>
<proteinExistence type="predicted"/>
<dbReference type="KEGG" id="wna:KA717_30035"/>
<name>A0A977KTZ5_9CYAN</name>
<gene>
    <name evidence="2" type="ORF">KA717_30035</name>
</gene>
<feature type="transmembrane region" description="Helical" evidence="1">
    <location>
        <begin position="62"/>
        <end position="84"/>
    </location>
</feature>
<feature type="transmembrane region" description="Helical" evidence="1">
    <location>
        <begin position="33"/>
        <end position="56"/>
    </location>
</feature>
<feature type="transmembrane region" description="Helical" evidence="1">
    <location>
        <begin position="124"/>
        <end position="147"/>
    </location>
</feature>
<protein>
    <submittedName>
        <fullName evidence="2">Uncharacterized protein</fullName>
    </submittedName>
</protein>
<dbReference type="AlphaFoldDB" id="A0A977KTZ5"/>
<feature type="transmembrane region" description="Helical" evidence="1">
    <location>
        <begin position="96"/>
        <end position="118"/>
    </location>
</feature>